<feature type="compositionally biased region" description="Polar residues" evidence="1">
    <location>
        <begin position="56"/>
        <end position="76"/>
    </location>
</feature>
<feature type="region of interest" description="Disordered" evidence="1">
    <location>
        <begin position="56"/>
        <end position="102"/>
    </location>
</feature>
<proteinExistence type="predicted"/>
<sequence>MLVFLAYIFASSKPRELLTQNNSEKKIQKTSSSRNTLLKAEYLRNFNYVHKREVQQRNVSKHTGSSRANQQHTLLNQKRHVRNTKNDQPLPVNHPLLLSIHN</sequence>
<organism evidence="2 3">
    <name type="scientific">Vavraia culicis (isolate floridensis)</name>
    <name type="common">Microsporidian parasite</name>
    <dbReference type="NCBI Taxonomy" id="948595"/>
    <lineage>
        <taxon>Eukaryota</taxon>
        <taxon>Fungi</taxon>
        <taxon>Fungi incertae sedis</taxon>
        <taxon>Microsporidia</taxon>
        <taxon>Pleistophoridae</taxon>
        <taxon>Vavraia</taxon>
    </lineage>
</organism>
<evidence type="ECO:0000313" key="2">
    <source>
        <dbReference type="EMBL" id="ELA47784.1"/>
    </source>
</evidence>
<evidence type="ECO:0000256" key="1">
    <source>
        <dbReference type="SAM" id="MobiDB-lite"/>
    </source>
</evidence>
<keyword evidence="3" id="KW-1185">Reference proteome</keyword>
<dbReference type="Proteomes" id="UP000011081">
    <property type="component" value="Unassembled WGS sequence"/>
</dbReference>
<name>L2GVX5_VAVCU</name>
<dbReference type="RefSeq" id="XP_008073768.1">
    <property type="nucleotide sequence ID" value="XM_008075577.1"/>
</dbReference>
<evidence type="ECO:0000313" key="3">
    <source>
        <dbReference type="Proteomes" id="UP000011081"/>
    </source>
</evidence>
<dbReference type="EMBL" id="GL877412">
    <property type="protein sequence ID" value="ELA47784.1"/>
    <property type="molecule type" value="Genomic_DNA"/>
</dbReference>
<accession>L2GVX5</accession>
<protein>
    <submittedName>
        <fullName evidence="2">Uncharacterized protein</fullName>
    </submittedName>
</protein>
<dbReference type="AlphaFoldDB" id="L2GVX5"/>
<dbReference type="VEuPathDB" id="MicrosporidiaDB:VCUG_00745"/>
<gene>
    <name evidence="2" type="ORF">VCUG_00745</name>
</gene>
<dbReference type="HOGENOM" id="CLU_2279581_0_0_1"/>
<dbReference type="GeneID" id="19878630"/>
<reference evidence="3" key="1">
    <citation type="submission" date="2011-03" db="EMBL/GenBank/DDBJ databases">
        <title>The genome sequence of Vavraia culicis strain floridensis.</title>
        <authorList>
            <consortium name="The Broad Institute Genome Sequencing Platform"/>
            <person name="Cuomo C."/>
            <person name="Becnel J."/>
            <person name="Sanscrainte N."/>
            <person name="Young S.K."/>
            <person name="Zeng Q."/>
            <person name="Gargeya S."/>
            <person name="Fitzgerald M."/>
            <person name="Haas B."/>
            <person name="Abouelleil A."/>
            <person name="Alvarado L."/>
            <person name="Arachchi H.M."/>
            <person name="Berlin A."/>
            <person name="Chapman S.B."/>
            <person name="Gearin G."/>
            <person name="Goldberg J."/>
            <person name="Griggs A."/>
            <person name="Gujja S."/>
            <person name="Hansen M."/>
            <person name="Heiman D."/>
            <person name="Howarth C."/>
            <person name="Larimer J."/>
            <person name="Lui A."/>
            <person name="MacDonald P.J.P."/>
            <person name="McCowen C."/>
            <person name="Montmayeur A."/>
            <person name="Murphy C."/>
            <person name="Neiman D."/>
            <person name="Pearson M."/>
            <person name="Priest M."/>
            <person name="Roberts A."/>
            <person name="Saif S."/>
            <person name="Shea T."/>
            <person name="Sisk P."/>
            <person name="Stolte C."/>
            <person name="Sykes S."/>
            <person name="Wortman J."/>
            <person name="Nusbaum C."/>
            <person name="Birren B."/>
        </authorList>
    </citation>
    <scope>NUCLEOTIDE SEQUENCE [LARGE SCALE GENOMIC DNA]</scope>
    <source>
        <strain evidence="3">floridensis</strain>
    </source>
</reference>
<dbReference type="InParanoid" id="L2GVX5"/>